<proteinExistence type="predicted"/>
<feature type="non-terminal residue" evidence="1">
    <location>
        <position position="1"/>
    </location>
</feature>
<protein>
    <submittedName>
        <fullName evidence="1">Uncharacterized protein</fullName>
    </submittedName>
</protein>
<dbReference type="AlphaFoldDB" id="A0A699J5W1"/>
<accession>A0A699J5W1</accession>
<reference evidence="1" key="1">
    <citation type="journal article" date="2019" name="Sci. Rep.">
        <title>Draft genome of Tanacetum cinerariifolium, the natural source of mosquito coil.</title>
        <authorList>
            <person name="Yamashiro T."/>
            <person name="Shiraishi A."/>
            <person name="Satake H."/>
            <person name="Nakayama K."/>
        </authorList>
    </citation>
    <scope>NUCLEOTIDE SEQUENCE</scope>
</reference>
<name>A0A699J5W1_TANCI</name>
<sequence length="183" mass="19611">TTPWQQQHHRTTTNTTVAAAAATVIVITNCCPATSSPKHLHCRRTPHPTNTIAAVSITTAAPSQLPSAIRGNSRHHSSNKDGVCLGWSAARKGGSVLPCHLFTETPPLPPYTTSDQHHRRCLHHHSHPLATAIHHYTAAATPYNTTTAAQPSVATAVTTVATKMVFAWGGRQQGRGFCYCSRS</sequence>
<dbReference type="EMBL" id="BKCJ010375764">
    <property type="protein sequence ID" value="GFA14434.1"/>
    <property type="molecule type" value="Genomic_DNA"/>
</dbReference>
<gene>
    <name evidence="1" type="ORF">Tci_586406</name>
</gene>
<organism evidence="1">
    <name type="scientific">Tanacetum cinerariifolium</name>
    <name type="common">Dalmatian daisy</name>
    <name type="synonym">Chrysanthemum cinerariifolium</name>
    <dbReference type="NCBI Taxonomy" id="118510"/>
    <lineage>
        <taxon>Eukaryota</taxon>
        <taxon>Viridiplantae</taxon>
        <taxon>Streptophyta</taxon>
        <taxon>Embryophyta</taxon>
        <taxon>Tracheophyta</taxon>
        <taxon>Spermatophyta</taxon>
        <taxon>Magnoliopsida</taxon>
        <taxon>eudicotyledons</taxon>
        <taxon>Gunneridae</taxon>
        <taxon>Pentapetalae</taxon>
        <taxon>asterids</taxon>
        <taxon>campanulids</taxon>
        <taxon>Asterales</taxon>
        <taxon>Asteraceae</taxon>
        <taxon>Asteroideae</taxon>
        <taxon>Anthemideae</taxon>
        <taxon>Anthemidinae</taxon>
        <taxon>Tanacetum</taxon>
    </lineage>
</organism>
<comment type="caution">
    <text evidence="1">The sequence shown here is derived from an EMBL/GenBank/DDBJ whole genome shotgun (WGS) entry which is preliminary data.</text>
</comment>
<evidence type="ECO:0000313" key="1">
    <source>
        <dbReference type="EMBL" id="GFA14434.1"/>
    </source>
</evidence>